<name>A0A1I3WHJ5_9GAMM</name>
<evidence type="ECO:0000313" key="2">
    <source>
        <dbReference type="EMBL" id="SFK07174.1"/>
    </source>
</evidence>
<accession>A0A1I3WHJ5</accession>
<proteinExistence type="predicted"/>
<protein>
    <recommendedName>
        <fullName evidence="4">Hemolysin XhlA</fullName>
    </recommendedName>
</protein>
<keyword evidence="1" id="KW-0175">Coiled coil</keyword>
<dbReference type="Proteomes" id="UP000198841">
    <property type="component" value="Unassembled WGS sequence"/>
</dbReference>
<sequence length="103" mass="11663">MDFGVGCFAGILSYRIDYNDKLREAVIMEKRVSKLEADIDGLKTDMAQVKMDIAVIKSNYVTKSEFHQEIGKIHQEISKQTKWIVAGMMSTAGMTLGLARWLF</sequence>
<evidence type="ECO:0008006" key="4">
    <source>
        <dbReference type="Google" id="ProtNLM"/>
    </source>
</evidence>
<dbReference type="Gene3D" id="1.20.5.190">
    <property type="match status" value="1"/>
</dbReference>
<comment type="caution">
    <text evidence="2">The sequence shown here is derived from an EMBL/GenBank/DDBJ whole genome shotgun (WGS) entry which is preliminary data.</text>
</comment>
<evidence type="ECO:0000313" key="3">
    <source>
        <dbReference type="Proteomes" id="UP000198841"/>
    </source>
</evidence>
<evidence type="ECO:0000256" key="1">
    <source>
        <dbReference type="SAM" id="Coils"/>
    </source>
</evidence>
<dbReference type="EMBL" id="FOSD01000004">
    <property type="protein sequence ID" value="SFK07174.1"/>
    <property type="molecule type" value="Genomic_DNA"/>
</dbReference>
<gene>
    <name evidence="2" type="ORF">SAMN05518863_104227</name>
</gene>
<organism evidence="2 3">
    <name type="scientific">Candidatus Pantoea symbiotica</name>
    <dbReference type="NCBI Taxonomy" id="1884370"/>
    <lineage>
        <taxon>Bacteria</taxon>
        <taxon>Pseudomonadati</taxon>
        <taxon>Pseudomonadota</taxon>
        <taxon>Gammaproteobacteria</taxon>
        <taxon>Enterobacterales</taxon>
        <taxon>Erwiniaceae</taxon>
        <taxon>Pantoea</taxon>
    </lineage>
</organism>
<feature type="coiled-coil region" evidence="1">
    <location>
        <begin position="18"/>
        <end position="52"/>
    </location>
</feature>
<keyword evidence="3" id="KW-1185">Reference proteome</keyword>
<reference evidence="2 3" key="1">
    <citation type="submission" date="2016-10" db="EMBL/GenBank/DDBJ databases">
        <authorList>
            <person name="Varghese N."/>
            <person name="Submissions S."/>
        </authorList>
    </citation>
    <scope>NUCLEOTIDE SEQUENCE [LARGE SCALE GENOMIC DNA]</scope>
    <source>
        <strain evidence="2 3">YR512</strain>
    </source>
</reference>